<reference evidence="4 5" key="1">
    <citation type="submission" date="2016-12" db="EMBL/GenBank/DDBJ databases">
        <title>Study of bacterial adaptation to deep sea.</title>
        <authorList>
            <person name="Song J."/>
            <person name="Yoshizawa S."/>
            <person name="Kogure K."/>
        </authorList>
    </citation>
    <scope>NUCLEOTIDE SEQUENCE [LARGE SCALE GENOMIC DNA]</scope>
    <source>
        <strain evidence="4 5">SAORIC-165</strain>
    </source>
</reference>
<feature type="region of interest" description="Disordered" evidence="2">
    <location>
        <begin position="1"/>
        <end position="21"/>
    </location>
</feature>
<name>A0A2S7U0U0_9BACT</name>
<evidence type="ECO:0000256" key="1">
    <source>
        <dbReference type="HAMAP-Rule" id="MF_00302"/>
    </source>
</evidence>
<dbReference type="PANTHER" id="PTHR33473">
    <property type="entry name" value="ATP-DEPENDENT CLP PROTEASE ADAPTER PROTEIN CLPS1, CHLOROPLASTIC"/>
    <property type="match status" value="1"/>
</dbReference>
<evidence type="ECO:0000256" key="2">
    <source>
        <dbReference type="SAM" id="MobiDB-lite"/>
    </source>
</evidence>
<dbReference type="AlphaFoldDB" id="A0A2S7U0U0"/>
<gene>
    <name evidence="1" type="primary">clpS</name>
    <name evidence="4" type="ORF">BSZ32_09010</name>
</gene>
<protein>
    <recommendedName>
        <fullName evidence="1">ATP-dependent Clp protease adapter protein ClpS</fullName>
    </recommendedName>
</protein>
<evidence type="ECO:0000259" key="3">
    <source>
        <dbReference type="Pfam" id="PF02617"/>
    </source>
</evidence>
<proteinExistence type="inferred from homology"/>
<comment type="similarity">
    <text evidence="1">Belongs to the ClpS family.</text>
</comment>
<dbReference type="Proteomes" id="UP000239907">
    <property type="component" value="Unassembled WGS sequence"/>
</dbReference>
<dbReference type="PANTHER" id="PTHR33473:SF19">
    <property type="entry name" value="ATP-DEPENDENT CLP PROTEASE ADAPTER PROTEIN CLPS"/>
    <property type="match status" value="1"/>
</dbReference>
<keyword evidence="4" id="KW-0645">Protease</keyword>
<dbReference type="Pfam" id="PF02617">
    <property type="entry name" value="ClpS"/>
    <property type="match status" value="1"/>
</dbReference>
<dbReference type="EMBL" id="MQWA01000001">
    <property type="protein sequence ID" value="PQJ28629.1"/>
    <property type="molecule type" value="Genomic_DNA"/>
</dbReference>
<dbReference type="NCBIfam" id="NF000668">
    <property type="entry name" value="PRK00033.1-1"/>
    <property type="match status" value="1"/>
</dbReference>
<evidence type="ECO:0000313" key="5">
    <source>
        <dbReference type="Proteomes" id="UP000239907"/>
    </source>
</evidence>
<dbReference type="GO" id="GO:0006508">
    <property type="term" value="P:proteolysis"/>
    <property type="evidence" value="ECO:0007669"/>
    <property type="project" value="UniProtKB-UniRule"/>
</dbReference>
<dbReference type="InterPro" id="IPR003769">
    <property type="entry name" value="ClpS_core"/>
</dbReference>
<dbReference type="HAMAP" id="MF_00302">
    <property type="entry name" value="ClpS"/>
    <property type="match status" value="1"/>
</dbReference>
<organism evidence="4 5">
    <name type="scientific">Rubritalea profundi</name>
    <dbReference type="NCBI Taxonomy" id="1658618"/>
    <lineage>
        <taxon>Bacteria</taxon>
        <taxon>Pseudomonadati</taxon>
        <taxon>Verrucomicrobiota</taxon>
        <taxon>Verrucomicrobiia</taxon>
        <taxon>Verrucomicrobiales</taxon>
        <taxon>Rubritaleaceae</taxon>
        <taxon>Rubritalea</taxon>
    </lineage>
</organism>
<dbReference type="Gene3D" id="3.30.1390.10">
    <property type="match status" value="1"/>
</dbReference>
<dbReference type="SUPFAM" id="SSF54736">
    <property type="entry name" value="ClpS-like"/>
    <property type="match status" value="1"/>
</dbReference>
<dbReference type="InterPro" id="IPR022935">
    <property type="entry name" value="ClpS"/>
</dbReference>
<dbReference type="GO" id="GO:0030163">
    <property type="term" value="P:protein catabolic process"/>
    <property type="evidence" value="ECO:0007669"/>
    <property type="project" value="InterPro"/>
</dbReference>
<dbReference type="GO" id="GO:0008233">
    <property type="term" value="F:peptidase activity"/>
    <property type="evidence" value="ECO:0007669"/>
    <property type="project" value="UniProtKB-KW"/>
</dbReference>
<sequence>MHHVQQMRLESPSTDFQTKTTTQTTTPWSVVIFDDPVNLMAYVTLILKRIFGYNKTQAEKLMLEVHNAGKSIVWTGEKEQAELYVQQLHCHQLKATIQKSQ</sequence>
<comment type="function">
    <text evidence="1">Involved in the modulation of the specificity of the ClpAP-mediated ATP-dependent protein degradation.</text>
</comment>
<keyword evidence="5" id="KW-1185">Reference proteome</keyword>
<dbReference type="InterPro" id="IPR014719">
    <property type="entry name" value="Ribosomal_bL12_C/ClpS-like"/>
</dbReference>
<comment type="caution">
    <text evidence="4">The sequence shown here is derived from an EMBL/GenBank/DDBJ whole genome shotgun (WGS) entry which is preliminary data.</text>
</comment>
<evidence type="ECO:0000313" key="4">
    <source>
        <dbReference type="EMBL" id="PQJ28629.1"/>
    </source>
</evidence>
<keyword evidence="4" id="KW-0378">Hydrolase</keyword>
<feature type="domain" description="Adaptor protein ClpS core" evidence="3">
    <location>
        <begin position="25"/>
        <end position="92"/>
    </location>
</feature>
<comment type="subunit">
    <text evidence="1">Binds to the N-terminal domain of the chaperone ClpA.</text>
</comment>
<accession>A0A2S7U0U0</accession>